<name>A0A318KDW2_9NEIS</name>
<accession>A0A318KDW2</accession>
<dbReference type="RefSeq" id="WP_110391981.1">
    <property type="nucleotide sequence ID" value="NZ_QJKI01000029.1"/>
</dbReference>
<dbReference type="Proteomes" id="UP000247555">
    <property type="component" value="Unassembled WGS sequence"/>
</dbReference>
<comment type="caution">
    <text evidence="1">The sequence shown here is derived from an EMBL/GenBank/DDBJ whole genome shotgun (WGS) entry which is preliminary data.</text>
</comment>
<dbReference type="AlphaFoldDB" id="A0A318KDW2"/>
<keyword evidence="2" id="KW-1185">Reference proteome</keyword>
<gene>
    <name evidence="1" type="ORF">DFR34_12921</name>
</gene>
<dbReference type="OrthoDB" id="6282430at2"/>
<proteinExistence type="predicted"/>
<evidence type="ECO:0000313" key="1">
    <source>
        <dbReference type="EMBL" id="PXX74685.1"/>
    </source>
</evidence>
<dbReference type="EMBL" id="QJKI01000029">
    <property type="protein sequence ID" value="PXX74685.1"/>
    <property type="molecule type" value="Genomic_DNA"/>
</dbReference>
<organism evidence="1 2">
    <name type="scientific">Rivihabitans pingtungensis</name>
    <dbReference type="NCBI Taxonomy" id="1054498"/>
    <lineage>
        <taxon>Bacteria</taxon>
        <taxon>Pseudomonadati</taxon>
        <taxon>Pseudomonadota</taxon>
        <taxon>Betaproteobacteria</taxon>
        <taxon>Neisseriales</taxon>
        <taxon>Aquaspirillaceae</taxon>
        <taxon>Rivihabitans</taxon>
    </lineage>
</organism>
<evidence type="ECO:0000313" key="2">
    <source>
        <dbReference type="Proteomes" id="UP000247555"/>
    </source>
</evidence>
<protein>
    <submittedName>
        <fullName evidence="1">Uncharacterized protein</fullName>
    </submittedName>
</protein>
<sequence>MLISPYASSSQRLYDKISQATSTPASALGAPTVASRDSATVTLSVEARAIQALLQNKPDEVNASSAAGFNDFLARFGEQIHAQGKAAPMLAELPESADPARLALAHQAVNFVLSKVGQPSAYAEQSSQNPFAELGRKSLSRIAFDDSGTFTSAERSAAHQEIQAREEDFTKAVKAQQESLTRRDKSHSAFWQQLTQTQAQATQLEEMTETERAWRGWGTLESVQRDLARLKQESPLAVPAAPDYRHLRSPANSVLAAVSEGQGSARWKMVSIQELAADNVRLTLIDFAPTPADSAPATPTQPGAADSGKALHNKVKSWLALYANVSRY</sequence>
<reference evidence="1 2" key="1">
    <citation type="submission" date="2018-05" db="EMBL/GenBank/DDBJ databases">
        <title>Genomic Encyclopedia of Type Strains, Phase IV (KMG-IV): sequencing the most valuable type-strain genomes for metagenomic binning, comparative biology and taxonomic classification.</title>
        <authorList>
            <person name="Goeker M."/>
        </authorList>
    </citation>
    <scope>NUCLEOTIDE SEQUENCE [LARGE SCALE GENOMIC DNA]</scope>
    <source>
        <strain evidence="1 2">DSM 29661</strain>
    </source>
</reference>